<gene>
    <name evidence="2" type="ORF">DBV05_g7027</name>
</gene>
<accession>A0A5N5D955</accession>
<dbReference type="PANTHER" id="PTHR42085">
    <property type="entry name" value="F-BOX DOMAIN-CONTAINING PROTEIN"/>
    <property type="match status" value="1"/>
</dbReference>
<feature type="region of interest" description="Disordered" evidence="1">
    <location>
        <begin position="38"/>
        <end position="63"/>
    </location>
</feature>
<comment type="caution">
    <text evidence="2">The sequence shown here is derived from an EMBL/GenBank/DDBJ whole genome shotgun (WGS) entry which is preliminary data.</text>
</comment>
<dbReference type="AlphaFoldDB" id="A0A5N5D955"/>
<dbReference type="InterPro" id="IPR038883">
    <property type="entry name" value="AN11006-like"/>
</dbReference>
<reference evidence="2 3" key="1">
    <citation type="journal article" date="2019" name="Sci. Rep.">
        <title>A multi-omics analysis of the grapevine pathogen Lasiodiplodia theobromae reveals that temperature affects the expression of virulence- and pathogenicity-related genes.</title>
        <authorList>
            <person name="Felix C."/>
            <person name="Meneses R."/>
            <person name="Goncalves M.F.M."/>
            <person name="Tilleman L."/>
            <person name="Duarte A.S."/>
            <person name="Jorrin-Novo J.V."/>
            <person name="Van de Peer Y."/>
            <person name="Deforce D."/>
            <person name="Van Nieuwerburgh F."/>
            <person name="Esteves A.C."/>
            <person name="Alves A."/>
        </authorList>
    </citation>
    <scope>NUCLEOTIDE SEQUENCE [LARGE SCALE GENOMIC DNA]</scope>
    <source>
        <strain evidence="2 3">LA-SOL3</strain>
    </source>
</reference>
<dbReference type="PANTHER" id="PTHR42085:SF2">
    <property type="entry name" value="F-BOX DOMAIN-CONTAINING PROTEIN"/>
    <property type="match status" value="1"/>
</dbReference>
<evidence type="ECO:0000313" key="2">
    <source>
        <dbReference type="EMBL" id="KAB2574298.1"/>
    </source>
</evidence>
<name>A0A5N5D955_9PEZI</name>
<sequence>MSARRSARISKIPRISYHEAQADTSDLAGDAEEDEDYYVDSSSLSQMTKKSKRTAPVSTQKKQKNTKADIFRWTDLPGEIKNTIYEFALIEQNPLYIEAAKGPKRLRHCVRRIRTWSRSPYRRRQLPEPLALGLLLVDRKTHAEAAPIFYSENRFYFDSWRAMLFFLYPLETHTKSWIRSIEVQKLTYFVGEWAFPAFDALIGVTNLQRLDIASAYGDVKVLYMHCYHWIDAVGKRRADKYAALQILQGLHNVEVTRLRELIAEDMD</sequence>
<dbReference type="OrthoDB" id="5272396at2759"/>
<dbReference type="EMBL" id="VCHE01000045">
    <property type="protein sequence ID" value="KAB2574298.1"/>
    <property type="molecule type" value="Genomic_DNA"/>
</dbReference>
<keyword evidence="3" id="KW-1185">Reference proteome</keyword>
<organism evidence="2 3">
    <name type="scientific">Lasiodiplodia theobromae</name>
    <dbReference type="NCBI Taxonomy" id="45133"/>
    <lineage>
        <taxon>Eukaryota</taxon>
        <taxon>Fungi</taxon>
        <taxon>Dikarya</taxon>
        <taxon>Ascomycota</taxon>
        <taxon>Pezizomycotina</taxon>
        <taxon>Dothideomycetes</taxon>
        <taxon>Dothideomycetes incertae sedis</taxon>
        <taxon>Botryosphaeriales</taxon>
        <taxon>Botryosphaeriaceae</taxon>
        <taxon>Lasiodiplodia</taxon>
    </lineage>
</organism>
<dbReference type="Proteomes" id="UP000325902">
    <property type="component" value="Unassembled WGS sequence"/>
</dbReference>
<protein>
    <submittedName>
        <fullName evidence="2">Uncharacterized protein</fullName>
    </submittedName>
</protein>
<evidence type="ECO:0000256" key="1">
    <source>
        <dbReference type="SAM" id="MobiDB-lite"/>
    </source>
</evidence>
<proteinExistence type="predicted"/>
<evidence type="ECO:0000313" key="3">
    <source>
        <dbReference type="Proteomes" id="UP000325902"/>
    </source>
</evidence>